<dbReference type="AlphaFoldDB" id="A0A7V8FKM6"/>
<name>A0A7V8FKM6_9BURK</name>
<dbReference type="Proteomes" id="UP000461670">
    <property type="component" value="Unassembled WGS sequence"/>
</dbReference>
<evidence type="ECO:0000256" key="1">
    <source>
        <dbReference type="ARBA" id="ARBA00023002"/>
    </source>
</evidence>
<evidence type="ECO:0000313" key="5">
    <source>
        <dbReference type="Proteomes" id="UP000461670"/>
    </source>
</evidence>
<dbReference type="PANTHER" id="PTHR43333">
    <property type="entry name" value="2-HACID_DH_C DOMAIN-CONTAINING PROTEIN"/>
    <property type="match status" value="1"/>
</dbReference>
<evidence type="ECO:0000259" key="3">
    <source>
        <dbReference type="Pfam" id="PF02826"/>
    </source>
</evidence>
<dbReference type="InterPro" id="IPR036291">
    <property type="entry name" value="NAD(P)-bd_dom_sf"/>
</dbReference>
<dbReference type="Pfam" id="PF02826">
    <property type="entry name" value="2-Hacid_dh_C"/>
    <property type="match status" value="1"/>
</dbReference>
<evidence type="ECO:0000313" key="4">
    <source>
        <dbReference type="EMBL" id="KAF1018380.1"/>
    </source>
</evidence>
<accession>A0A7V8FKM6</accession>
<dbReference type="GO" id="GO:0016491">
    <property type="term" value="F:oxidoreductase activity"/>
    <property type="evidence" value="ECO:0007669"/>
    <property type="project" value="UniProtKB-KW"/>
</dbReference>
<dbReference type="InterPro" id="IPR006140">
    <property type="entry name" value="D-isomer_DH_NAD-bd"/>
</dbReference>
<dbReference type="GO" id="GO:0051287">
    <property type="term" value="F:NAD binding"/>
    <property type="evidence" value="ECO:0007669"/>
    <property type="project" value="InterPro"/>
</dbReference>
<dbReference type="Gene3D" id="3.40.50.720">
    <property type="entry name" value="NAD(P)-binding Rossmann-like Domain"/>
    <property type="match status" value="2"/>
</dbReference>
<protein>
    <submittedName>
        <fullName evidence="4">Putative 2-hydroxyacid dehydrogenase</fullName>
    </submittedName>
</protein>
<dbReference type="SUPFAM" id="SSF51735">
    <property type="entry name" value="NAD(P)-binding Rossmann-fold domains"/>
    <property type="match status" value="1"/>
</dbReference>
<organism evidence="4 5">
    <name type="scientific">Paracidovorax wautersii</name>
    <dbReference type="NCBI Taxonomy" id="1177982"/>
    <lineage>
        <taxon>Bacteria</taxon>
        <taxon>Pseudomonadati</taxon>
        <taxon>Pseudomonadota</taxon>
        <taxon>Betaproteobacteria</taxon>
        <taxon>Burkholderiales</taxon>
        <taxon>Comamonadaceae</taxon>
        <taxon>Paracidovorax</taxon>
    </lineage>
</organism>
<keyword evidence="2" id="KW-0520">NAD</keyword>
<gene>
    <name evidence="4" type="ORF">GAK30_03703</name>
</gene>
<comment type="caution">
    <text evidence="4">The sequence shown here is derived from an EMBL/GenBank/DDBJ whole genome shotgun (WGS) entry which is preliminary data.</text>
</comment>
<proteinExistence type="predicted"/>
<dbReference type="PANTHER" id="PTHR43333:SF1">
    <property type="entry name" value="D-ISOMER SPECIFIC 2-HYDROXYACID DEHYDROGENASE NAD-BINDING DOMAIN-CONTAINING PROTEIN"/>
    <property type="match status" value="1"/>
</dbReference>
<keyword evidence="1" id="KW-0560">Oxidoreductase</keyword>
<reference evidence="5" key="1">
    <citation type="journal article" date="2020" name="MBio">
        <title>Horizontal gene transfer to a defensive symbiont with a reduced genome amongst a multipartite beetle microbiome.</title>
        <authorList>
            <person name="Waterworth S.C."/>
            <person name="Florez L.V."/>
            <person name="Rees E.R."/>
            <person name="Hertweck C."/>
            <person name="Kaltenpoth M."/>
            <person name="Kwan J.C."/>
        </authorList>
    </citation>
    <scope>NUCLEOTIDE SEQUENCE [LARGE SCALE GENOMIC DNA]</scope>
</reference>
<sequence>MTASTLETPLVIASQLDAAANDVLRARLAADPFPGAAAARVVALPPATVPHDLPPEAQVLIARPNYKLLQEPPPADWPRGLKWVQLVGIGLDGYPRWLLDRVPVGVARGTSSNVIAEYVIATVFAAAKSLPDLWIRDAAHWKLSATGSVVGSTLGLYGWGGIGQAVARRALALGQHVRVLRRSDTPLTLDGSEPPGISRATSLEDLLATSDHLLLAAPATADTRHVINADSLRHAKPGLHLINVARGSLVDQDALIQALDEGRLSRASLDVTTPEPLPAGHPLYTHPRVFLTPHTSAISPETEQGVIDLFLRNAARFVRGEAPEHVLDPQRGY</sequence>
<evidence type="ECO:0000256" key="2">
    <source>
        <dbReference type="ARBA" id="ARBA00023027"/>
    </source>
</evidence>
<feature type="domain" description="D-isomer specific 2-hydroxyacid dehydrogenase NAD-binding" evidence="3">
    <location>
        <begin position="136"/>
        <end position="296"/>
    </location>
</feature>
<dbReference type="EMBL" id="WNDQ01000088">
    <property type="protein sequence ID" value="KAF1018380.1"/>
    <property type="molecule type" value="Genomic_DNA"/>
</dbReference>